<dbReference type="SMART" id="SM00450">
    <property type="entry name" value="RHOD"/>
    <property type="match status" value="1"/>
</dbReference>
<comment type="caution">
    <text evidence="3">The sequence shown here is derived from an EMBL/GenBank/DDBJ whole genome shotgun (WGS) entry which is preliminary data.</text>
</comment>
<dbReference type="InterPro" id="IPR052367">
    <property type="entry name" value="Thiosulfate_ST/Rhodanese-like"/>
</dbReference>
<dbReference type="OrthoDB" id="9800872at2"/>
<dbReference type="PROSITE" id="PS50206">
    <property type="entry name" value="RHODANESE_3"/>
    <property type="match status" value="1"/>
</dbReference>
<dbReference type="AlphaFoldDB" id="A0A4V3I7V7"/>
<evidence type="ECO:0000256" key="1">
    <source>
        <dbReference type="SAM" id="SignalP"/>
    </source>
</evidence>
<name>A0A4V3I7V7_9MICO</name>
<protein>
    <submittedName>
        <fullName evidence="3">Rhodanese-like domain-containing protein</fullName>
    </submittedName>
</protein>
<reference evidence="3 4" key="1">
    <citation type="submission" date="2019-03" db="EMBL/GenBank/DDBJ databases">
        <title>Genomics of glacier-inhabiting Cryobacterium strains.</title>
        <authorList>
            <person name="Liu Q."/>
            <person name="Xin Y.-H."/>
        </authorList>
    </citation>
    <scope>NUCLEOTIDE SEQUENCE [LARGE SCALE GENOMIC DNA]</scope>
    <source>
        <strain evidence="3 4">HLT2-23</strain>
    </source>
</reference>
<dbReference type="PROSITE" id="PS51257">
    <property type="entry name" value="PROKAR_LIPOPROTEIN"/>
    <property type="match status" value="1"/>
</dbReference>
<gene>
    <name evidence="3" type="ORF">E3O06_12800</name>
</gene>
<keyword evidence="4" id="KW-1185">Reference proteome</keyword>
<dbReference type="SUPFAM" id="SSF52821">
    <property type="entry name" value="Rhodanese/Cell cycle control phosphatase"/>
    <property type="match status" value="1"/>
</dbReference>
<accession>A0A4V3I7V7</accession>
<dbReference type="PANTHER" id="PTHR45431">
    <property type="entry name" value="RHODANESE-LIKE DOMAIN-CONTAINING PROTEIN 15, CHLOROPLASTIC"/>
    <property type="match status" value="1"/>
</dbReference>
<feature type="chain" id="PRO_5020481817" evidence="1">
    <location>
        <begin position="26"/>
        <end position="122"/>
    </location>
</feature>
<keyword evidence="1" id="KW-0732">Signal</keyword>
<sequence length="122" mass="12095">MKKTLAALAIAVTVALGLSACSATAEPIELAAGTVIVDVRTPSEYAAGHLDGAINIDVQSATFDTELSALPADGDYVVYCASGNRSASAVTRMADLGFTGLTDAGGMSDAAASTGLAIVTAR</sequence>
<dbReference type="PANTHER" id="PTHR45431:SF3">
    <property type="entry name" value="RHODANESE-LIKE DOMAIN-CONTAINING PROTEIN 15, CHLOROPLASTIC"/>
    <property type="match status" value="1"/>
</dbReference>
<dbReference type="CDD" id="cd00158">
    <property type="entry name" value="RHOD"/>
    <property type="match status" value="1"/>
</dbReference>
<dbReference type="RefSeq" id="WP_134503756.1">
    <property type="nucleotide sequence ID" value="NZ_SOEY01000028.1"/>
</dbReference>
<organism evidence="3 4">
    <name type="scientific">Cryobacterium glaciale</name>
    <dbReference type="NCBI Taxonomy" id="1259145"/>
    <lineage>
        <taxon>Bacteria</taxon>
        <taxon>Bacillati</taxon>
        <taxon>Actinomycetota</taxon>
        <taxon>Actinomycetes</taxon>
        <taxon>Micrococcales</taxon>
        <taxon>Microbacteriaceae</taxon>
        <taxon>Cryobacterium</taxon>
    </lineage>
</organism>
<proteinExistence type="predicted"/>
<dbReference type="InterPro" id="IPR001763">
    <property type="entry name" value="Rhodanese-like_dom"/>
</dbReference>
<feature type="domain" description="Rhodanese" evidence="2">
    <location>
        <begin position="30"/>
        <end position="119"/>
    </location>
</feature>
<evidence type="ECO:0000313" key="3">
    <source>
        <dbReference type="EMBL" id="TFB71239.1"/>
    </source>
</evidence>
<feature type="signal peptide" evidence="1">
    <location>
        <begin position="1"/>
        <end position="25"/>
    </location>
</feature>
<dbReference type="EMBL" id="SOEY01000028">
    <property type="protein sequence ID" value="TFB71239.1"/>
    <property type="molecule type" value="Genomic_DNA"/>
</dbReference>
<dbReference type="Gene3D" id="3.40.250.10">
    <property type="entry name" value="Rhodanese-like domain"/>
    <property type="match status" value="1"/>
</dbReference>
<evidence type="ECO:0000313" key="4">
    <source>
        <dbReference type="Proteomes" id="UP000298173"/>
    </source>
</evidence>
<dbReference type="Proteomes" id="UP000298173">
    <property type="component" value="Unassembled WGS sequence"/>
</dbReference>
<evidence type="ECO:0000259" key="2">
    <source>
        <dbReference type="PROSITE" id="PS50206"/>
    </source>
</evidence>
<dbReference type="InterPro" id="IPR036873">
    <property type="entry name" value="Rhodanese-like_dom_sf"/>
</dbReference>
<dbReference type="Pfam" id="PF00581">
    <property type="entry name" value="Rhodanese"/>
    <property type="match status" value="1"/>
</dbReference>